<evidence type="ECO:0000259" key="4">
    <source>
        <dbReference type="Pfam" id="PF03486"/>
    </source>
</evidence>
<gene>
    <name evidence="6" type="ORF">H8706_06790</name>
</gene>
<dbReference type="RefSeq" id="WP_262432037.1">
    <property type="nucleotide sequence ID" value="NZ_JACRTE010000006.1"/>
</dbReference>
<organism evidence="6 7">
    <name type="scientific">Qingrenia yutianensis</name>
    <dbReference type="NCBI Taxonomy" id="2763676"/>
    <lineage>
        <taxon>Bacteria</taxon>
        <taxon>Bacillati</taxon>
        <taxon>Bacillota</taxon>
        <taxon>Clostridia</taxon>
        <taxon>Eubacteriales</taxon>
        <taxon>Oscillospiraceae</taxon>
        <taxon>Qingrenia</taxon>
    </lineage>
</organism>
<reference evidence="6" key="1">
    <citation type="submission" date="2020-08" db="EMBL/GenBank/DDBJ databases">
        <title>Genome public.</title>
        <authorList>
            <person name="Liu C."/>
            <person name="Sun Q."/>
        </authorList>
    </citation>
    <scope>NUCLEOTIDE SEQUENCE</scope>
    <source>
        <strain evidence="6">NSJ-50</strain>
    </source>
</reference>
<dbReference type="Gene3D" id="3.50.50.60">
    <property type="entry name" value="FAD/NAD(P)-binding domain"/>
    <property type="match status" value="1"/>
</dbReference>
<dbReference type="SUPFAM" id="SSF160996">
    <property type="entry name" value="HI0933 insert domain-like"/>
    <property type="match status" value="1"/>
</dbReference>
<feature type="domain" description="RsdA/BaiN/AoA(So)-like insert" evidence="5">
    <location>
        <begin position="189"/>
        <end position="349"/>
    </location>
</feature>
<evidence type="ECO:0000313" key="7">
    <source>
        <dbReference type="Proteomes" id="UP000647416"/>
    </source>
</evidence>
<evidence type="ECO:0000256" key="1">
    <source>
        <dbReference type="ARBA" id="ARBA00001974"/>
    </source>
</evidence>
<feature type="domain" description="RsdA/BaiN/AoA(So)-like Rossmann fold-like" evidence="4">
    <location>
        <begin position="4"/>
        <end position="402"/>
    </location>
</feature>
<dbReference type="AlphaFoldDB" id="A0A926FE37"/>
<comment type="caution">
    <text evidence="6">The sequence shown here is derived from an EMBL/GenBank/DDBJ whole genome shotgun (WGS) entry which is preliminary data.</text>
</comment>
<dbReference type="PRINTS" id="PR00411">
    <property type="entry name" value="PNDRDTASEI"/>
</dbReference>
<comment type="cofactor">
    <cofactor evidence="1">
        <name>FAD</name>
        <dbReference type="ChEBI" id="CHEBI:57692"/>
    </cofactor>
</comment>
<dbReference type="Proteomes" id="UP000647416">
    <property type="component" value="Unassembled WGS sequence"/>
</dbReference>
<proteinExistence type="predicted"/>
<dbReference type="Pfam" id="PF22780">
    <property type="entry name" value="HI0933_like_1st"/>
    <property type="match status" value="1"/>
</dbReference>
<accession>A0A926FE37</accession>
<evidence type="ECO:0000256" key="3">
    <source>
        <dbReference type="ARBA" id="ARBA00022827"/>
    </source>
</evidence>
<dbReference type="PANTHER" id="PTHR42887:SF2">
    <property type="entry name" value="OS12G0638800 PROTEIN"/>
    <property type="match status" value="1"/>
</dbReference>
<dbReference type="Pfam" id="PF03486">
    <property type="entry name" value="HI0933_like"/>
    <property type="match status" value="1"/>
</dbReference>
<dbReference type="Gene3D" id="1.10.8.260">
    <property type="entry name" value="HI0933 insert domain-like"/>
    <property type="match status" value="1"/>
</dbReference>
<dbReference type="InterPro" id="IPR023166">
    <property type="entry name" value="BaiN-like_dom_sf"/>
</dbReference>
<sequence>MSVVCVIGGGPAGMMTAAVAAARGKKVVLTEKNNMLGKKLLITGKGRCNITNNADIEEFFKNVPRNSNFLYSAFYSFTNADLIRLLNKLGLETKVERGGRIFPVSDKSKDVLNALKKLLAKNGVVLYNSEVADILSEDGKKRVIFADKKSLLCDKVVIATGGVSYPSTGSTGDGYKFAQKFGHTVIPPKPSLVPLETKENVYPMMGLSLKNVVLSVYDGKKEIFSEMGEMLFTHYGISGPLVLSASSHIKPDRVSECKVFIDLKPALDEKTLDKRILRDFDEFKNKDFVNSLSKLLPQKMIAPVAEKSGIFEHKKVNEITKNERKNLVSAIKRFPLNIKDFRPVSEAIVTSGGVCVKEINPSTMESKLESGLFFAGEVIDVDAYTGGYNLQIAFSTGYLAGKNV</sequence>
<protein>
    <submittedName>
        <fullName evidence="6">NAD(P)/FAD-dependent oxidoreductase</fullName>
    </submittedName>
</protein>
<dbReference type="NCBIfam" id="TIGR00275">
    <property type="entry name" value="aminoacetone oxidase family FAD-binding enzyme"/>
    <property type="match status" value="1"/>
</dbReference>
<dbReference type="EMBL" id="JACRTE010000006">
    <property type="protein sequence ID" value="MBC8596575.1"/>
    <property type="molecule type" value="Genomic_DNA"/>
</dbReference>
<evidence type="ECO:0000259" key="5">
    <source>
        <dbReference type="Pfam" id="PF22780"/>
    </source>
</evidence>
<keyword evidence="7" id="KW-1185">Reference proteome</keyword>
<dbReference type="Gene3D" id="2.40.30.10">
    <property type="entry name" value="Translation factors"/>
    <property type="match status" value="1"/>
</dbReference>
<dbReference type="InterPro" id="IPR057661">
    <property type="entry name" value="RsdA/BaiN/AoA(So)_Rossmann"/>
</dbReference>
<dbReference type="InterPro" id="IPR004792">
    <property type="entry name" value="BaiN-like"/>
</dbReference>
<dbReference type="SUPFAM" id="SSF51905">
    <property type="entry name" value="FAD/NAD(P)-binding domain"/>
    <property type="match status" value="1"/>
</dbReference>
<name>A0A926FE37_9FIRM</name>
<evidence type="ECO:0000256" key="2">
    <source>
        <dbReference type="ARBA" id="ARBA00022630"/>
    </source>
</evidence>
<dbReference type="InterPro" id="IPR036188">
    <property type="entry name" value="FAD/NAD-bd_sf"/>
</dbReference>
<keyword evidence="2" id="KW-0285">Flavoprotein</keyword>
<keyword evidence="3" id="KW-0274">FAD</keyword>
<dbReference type="PANTHER" id="PTHR42887">
    <property type="entry name" value="OS12G0638800 PROTEIN"/>
    <property type="match status" value="1"/>
</dbReference>
<evidence type="ECO:0000313" key="6">
    <source>
        <dbReference type="EMBL" id="MBC8596575.1"/>
    </source>
</evidence>
<dbReference type="InterPro" id="IPR055178">
    <property type="entry name" value="RsdA/BaiN/AoA(So)-like_dom"/>
</dbReference>